<dbReference type="EMBL" id="BLXT01006881">
    <property type="protein sequence ID" value="GFO34318.1"/>
    <property type="molecule type" value="Genomic_DNA"/>
</dbReference>
<reference evidence="2 3" key="1">
    <citation type="journal article" date="2021" name="Elife">
        <title>Chloroplast acquisition without the gene transfer in kleptoplastic sea slugs, Plakobranchus ocellatus.</title>
        <authorList>
            <person name="Maeda T."/>
            <person name="Takahashi S."/>
            <person name="Yoshida T."/>
            <person name="Shimamura S."/>
            <person name="Takaki Y."/>
            <person name="Nagai Y."/>
            <person name="Toyoda A."/>
            <person name="Suzuki Y."/>
            <person name="Arimoto A."/>
            <person name="Ishii H."/>
            <person name="Satoh N."/>
            <person name="Nishiyama T."/>
            <person name="Hasebe M."/>
            <person name="Maruyama T."/>
            <person name="Minagawa J."/>
            <person name="Obokata J."/>
            <person name="Shigenobu S."/>
        </authorList>
    </citation>
    <scope>NUCLEOTIDE SEQUENCE [LARGE SCALE GENOMIC DNA]</scope>
</reference>
<proteinExistence type="predicted"/>
<comment type="caution">
    <text evidence="2">The sequence shown here is derived from an EMBL/GenBank/DDBJ whole genome shotgun (WGS) entry which is preliminary data.</text>
</comment>
<sequence length="95" mass="11019">MSHFTKIPFRVLMHRLCKSIRPEISPKQFGFMPDKGGMSFDRNSPKPTETRRNSPKLTETLRNSPKFTTKTSKIPRNSPKLSETHHRTLQNSPKL</sequence>
<feature type="compositionally biased region" description="Polar residues" evidence="1">
    <location>
        <begin position="55"/>
        <end position="81"/>
    </location>
</feature>
<evidence type="ECO:0000313" key="2">
    <source>
        <dbReference type="EMBL" id="GFO34318.1"/>
    </source>
</evidence>
<evidence type="ECO:0000313" key="3">
    <source>
        <dbReference type="Proteomes" id="UP000735302"/>
    </source>
</evidence>
<evidence type="ECO:0000256" key="1">
    <source>
        <dbReference type="SAM" id="MobiDB-lite"/>
    </source>
</evidence>
<accession>A0AAV4CQY1</accession>
<feature type="region of interest" description="Disordered" evidence="1">
    <location>
        <begin position="25"/>
        <end position="95"/>
    </location>
</feature>
<evidence type="ECO:0008006" key="4">
    <source>
        <dbReference type="Google" id="ProtNLM"/>
    </source>
</evidence>
<protein>
    <recommendedName>
        <fullName evidence="4">Reverse transcriptase domain-containing protein</fullName>
    </recommendedName>
</protein>
<keyword evidence="3" id="KW-1185">Reference proteome</keyword>
<dbReference type="Proteomes" id="UP000735302">
    <property type="component" value="Unassembled WGS sequence"/>
</dbReference>
<name>A0AAV4CQY1_9GAST</name>
<dbReference type="AlphaFoldDB" id="A0AAV4CQY1"/>
<gene>
    <name evidence="2" type="ORF">PoB_006082300</name>
</gene>
<organism evidence="2 3">
    <name type="scientific">Plakobranchus ocellatus</name>
    <dbReference type="NCBI Taxonomy" id="259542"/>
    <lineage>
        <taxon>Eukaryota</taxon>
        <taxon>Metazoa</taxon>
        <taxon>Spiralia</taxon>
        <taxon>Lophotrochozoa</taxon>
        <taxon>Mollusca</taxon>
        <taxon>Gastropoda</taxon>
        <taxon>Heterobranchia</taxon>
        <taxon>Euthyneura</taxon>
        <taxon>Panpulmonata</taxon>
        <taxon>Sacoglossa</taxon>
        <taxon>Placobranchoidea</taxon>
        <taxon>Plakobranchidae</taxon>
        <taxon>Plakobranchus</taxon>
    </lineage>
</organism>